<accession>A0A369XJ45</accession>
<dbReference type="InterPro" id="IPR024409">
    <property type="entry name" value="DUF3833"/>
</dbReference>
<gene>
    <name evidence="1" type="ORF">DVS81_16955</name>
</gene>
<dbReference type="AlphaFoldDB" id="A0A369XJ45"/>
<sequence>MKTLWLACFACGLLGLGGCSGVPVERYRAEQPPLDLATYFNGQIDGWGMFQDRSGAVIKRFHVLIDAKWEKRDGVDVGTLDEHFSWSDGSTSRRVWTITRVDAARYIGVADDVVGEAHGEAAGNALRWRYVLALPVDGRVWNVDFDDWMFLIDEQVMLNRSEMRKFGFRLGEVSLSFRKR</sequence>
<reference evidence="1 2" key="1">
    <citation type="submission" date="2018-05" db="EMBL/GenBank/DDBJ databases">
        <title>Integrated omic analyses show evidence that a Ca. Accumulibacter phosphatis strain performs denitrification under micro-aerobic conditions.</title>
        <authorList>
            <person name="Camejo P.Y."/>
            <person name="Katherine M.D."/>
            <person name="Daniel N.R."/>
        </authorList>
    </citation>
    <scope>NUCLEOTIDE SEQUENCE [LARGE SCALE GENOMIC DNA]</scope>
    <source>
        <strain evidence="1">UW-LDO-IC</strain>
    </source>
</reference>
<comment type="caution">
    <text evidence="1">The sequence shown here is derived from an EMBL/GenBank/DDBJ whole genome shotgun (WGS) entry which is preliminary data.</text>
</comment>
<organism evidence="1 2">
    <name type="scientific">Candidatus Accumulibacter meliphilus</name>
    <dbReference type="NCBI Taxonomy" id="2211374"/>
    <lineage>
        <taxon>Bacteria</taxon>
        <taxon>Pseudomonadati</taxon>
        <taxon>Pseudomonadota</taxon>
        <taxon>Betaproteobacteria</taxon>
        <taxon>Candidatus Accumulibacter</taxon>
    </lineage>
</organism>
<evidence type="ECO:0000313" key="2">
    <source>
        <dbReference type="Proteomes" id="UP000253831"/>
    </source>
</evidence>
<protein>
    <submittedName>
        <fullName evidence="1">DUF3833 domain-containing protein</fullName>
    </submittedName>
</protein>
<dbReference type="EMBL" id="QPGA01000044">
    <property type="protein sequence ID" value="RDE49380.1"/>
    <property type="molecule type" value="Genomic_DNA"/>
</dbReference>
<dbReference type="Pfam" id="PF12915">
    <property type="entry name" value="DUF3833"/>
    <property type="match status" value="1"/>
</dbReference>
<evidence type="ECO:0000313" key="1">
    <source>
        <dbReference type="EMBL" id="RDE49380.1"/>
    </source>
</evidence>
<name>A0A369XJ45_9PROT</name>
<dbReference type="Proteomes" id="UP000253831">
    <property type="component" value="Unassembled WGS sequence"/>
</dbReference>
<proteinExistence type="predicted"/>
<dbReference type="PROSITE" id="PS51257">
    <property type="entry name" value="PROKAR_LIPOPROTEIN"/>
    <property type="match status" value="1"/>
</dbReference>